<reference evidence="1" key="1">
    <citation type="submission" date="2017-12" db="EMBL/GenBank/DDBJ databases">
        <title>High-resolution comparative analysis of great ape genomes.</title>
        <authorList>
            <person name="Pollen A."/>
            <person name="Hastie A."/>
            <person name="Hormozdiari F."/>
            <person name="Dougherty M."/>
            <person name="Liu R."/>
            <person name="Chaisson M."/>
            <person name="Hoppe E."/>
            <person name="Hill C."/>
            <person name="Pang A."/>
            <person name="Hillier L."/>
            <person name="Baker C."/>
            <person name="Armstrong J."/>
            <person name="Shendure J."/>
            <person name="Paten B."/>
            <person name="Wilson R."/>
            <person name="Chao H."/>
            <person name="Schneider V."/>
            <person name="Ventura M."/>
            <person name="Kronenberg Z."/>
            <person name="Murali S."/>
            <person name="Gordon D."/>
            <person name="Cantsilieris S."/>
            <person name="Munson K."/>
            <person name="Nelson B."/>
            <person name="Raja A."/>
            <person name="Underwood J."/>
            <person name="Diekhans M."/>
            <person name="Fiddes I."/>
            <person name="Haussler D."/>
            <person name="Eichler E."/>
        </authorList>
    </citation>
    <scope>NUCLEOTIDE SEQUENCE [LARGE SCALE GENOMIC DNA]</scope>
    <source>
        <strain evidence="1">Susie</strain>
    </source>
</reference>
<accession>A0A2J8VUT5</accession>
<dbReference type="AlphaFoldDB" id="A0A2J8VUT5"/>
<dbReference type="EMBL" id="NDHI03003408">
    <property type="protein sequence ID" value="PNJ61284.1"/>
    <property type="molecule type" value="Genomic_DNA"/>
</dbReference>
<comment type="caution">
    <text evidence="1">The sequence shown here is derived from an EMBL/GenBank/DDBJ whole genome shotgun (WGS) entry which is preliminary data.</text>
</comment>
<proteinExistence type="predicted"/>
<protein>
    <submittedName>
        <fullName evidence="1">ATP6V0D1 isoform 7</fullName>
    </submittedName>
</protein>
<evidence type="ECO:0000313" key="1">
    <source>
        <dbReference type="EMBL" id="PNJ61284.1"/>
    </source>
</evidence>
<name>A0A2J8VUT5_PONAB</name>
<organism evidence="1">
    <name type="scientific">Pongo abelii</name>
    <name type="common">Sumatran orangutan</name>
    <name type="synonym">Pongo pygmaeus abelii</name>
    <dbReference type="NCBI Taxonomy" id="9601"/>
    <lineage>
        <taxon>Eukaryota</taxon>
        <taxon>Metazoa</taxon>
        <taxon>Chordata</taxon>
        <taxon>Craniata</taxon>
        <taxon>Vertebrata</taxon>
        <taxon>Euteleostomi</taxon>
        <taxon>Mammalia</taxon>
        <taxon>Eutheria</taxon>
        <taxon>Euarchontoglires</taxon>
        <taxon>Primates</taxon>
        <taxon>Haplorrhini</taxon>
        <taxon>Catarrhini</taxon>
        <taxon>Hominidae</taxon>
        <taxon>Pongo</taxon>
    </lineage>
</organism>
<gene>
    <name evidence="1" type="ORF">CR201_G0015114</name>
</gene>
<sequence>MVLDTGNLRVDRAGLWRREGRDSHFPGWGCVFPTQPLYGPEKAALFPALQGLLSGSLWTSLEHLLEQRSQEGHSGRQVALLDQSRAEEWMVPQGMPEGLVPE</sequence>